<evidence type="ECO:0000313" key="3">
    <source>
        <dbReference type="Proteomes" id="UP001140513"/>
    </source>
</evidence>
<reference evidence="2" key="1">
    <citation type="submission" date="2022-10" db="EMBL/GenBank/DDBJ databases">
        <title>Tapping the CABI collections for fungal endophytes: first genome assemblies for Collariella, Neodidymelliopsis, Ascochyta clinopodiicola, Didymella pomorum, Didymosphaeria variabile, Neocosmospora piperis and Neocucurbitaria cava.</title>
        <authorList>
            <person name="Hill R."/>
        </authorList>
    </citation>
    <scope>NUCLEOTIDE SEQUENCE</scope>
    <source>
        <strain evidence="2">IMI 356815</strain>
    </source>
</reference>
<dbReference type="RefSeq" id="XP_056070489.1">
    <property type="nucleotide sequence ID" value="XM_056216242.1"/>
</dbReference>
<feature type="chain" id="PRO_5040893674" evidence="1">
    <location>
        <begin position="19"/>
        <end position="93"/>
    </location>
</feature>
<evidence type="ECO:0000313" key="2">
    <source>
        <dbReference type="EMBL" id="KAJ4352133.1"/>
    </source>
</evidence>
<name>A0A9W9CAA7_9PLEO</name>
<protein>
    <submittedName>
        <fullName evidence="2">Uncharacterized protein</fullName>
    </submittedName>
</protein>
<dbReference type="EMBL" id="JAPEUX010000005">
    <property type="protein sequence ID" value="KAJ4352133.1"/>
    <property type="molecule type" value="Genomic_DNA"/>
</dbReference>
<dbReference type="AlphaFoldDB" id="A0A9W9CAA7"/>
<keyword evidence="1" id="KW-0732">Signal</keyword>
<dbReference type="OrthoDB" id="2943660at2759"/>
<organism evidence="2 3">
    <name type="scientific">Didymosphaeria variabile</name>
    <dbReference type="NCBI Taxonomy" id="1932322"/>
    <lineage>
        <taxon>Eukaryota</taxon>
        <taxon>Fungi</taxon>
        <taxon>Dikarya</taxon>
        <taxon>Ascomycota</taxon>
        <taxon>Pezizomycotina</taxon>
        <taxon>Dothideomycetes</taxon>
        <taxon>Pleosporomycetidae</taxon>
        <taxon>Pleosporales</taxon>
        <taxon>Massarineae</taxon>
        <taxon>Didymosphaeriaceae</taxon>
        <taxon>Didymosphaeria</taxon>
    </lineage>
</organism>
<dbReference type="Proteomes" id="UP001140513">
    <property type="component" value="Unassembled WGS sequence"/>
</dbReference>
<gene>
    <name evidence="2" type="ORF">N0V89_007480</name>
</gene>
<proteinExistence type="predicted"/>
<keyword evidence="3" id="KW-1185">Reference proteome</keyword>
<comment type="caution">
    <text evidence="2">The sequence shown here is derived from an EMBL/GenBank/DDBJ whole genome shotgun (WGS) entry which is preliminary data.</text>
</comment>
<evidence type="ECO:0000256" key="1">
    <source>
        <dbReference type="SAM" id="SignalP"/>
    </source>
</evidence>
<sequence>MISTSNFAIFALLGNAFALPSPRTTKLPIEAGCGELNVFYTGFTAYHPYVAAQNFSLDEVDKGLRHGAADLVKAGFNVHGDHPIPHLRPDQLV</sequence>
<feature type="signal peptide" evidence="1">
    <location>
        <begin position="1"/>
        <end position="18"/>
    </location>
</feature>
<dbReference type="GeneID" id="80911010"/>
<accession>A0A9W9CAA7</accession>